<feature type="transmembrane region" description="Helical" evidence="6">
    <location>
        <begin position="184"/>
        <end position="203"/>
    </location>
</feature>
<feature type="transmembrane region" description="Helical" evidence="6">
    <location>
        <begin position="49"/>
        <end position="69"/>
    </location>
</feature>
<evidence type="ECO:0000256" key="5">
    <source>
        <dbReference type="ARBA" id="ARBA00023136"/>
    </source>
</evidence>
<comment type="subcellular location">
    <subcellularLocation>
        <location evidence="6">Cell membrane</location>
        <topology evidence="6">Multi-pass membrane protein</topology>
    </subcellularLocation>
    <subcellularLocation>
        <location evidence="1">Membrane</location>
        <topology evidence="1">Multi-pass membrane protein</topology>
    </subcellularLocation>
</comment>
<comment type="caution">
    <text evidence="7">The sequence shown here is derived from an EMBL/GenBank/DDBJ whole genome shotgun (WGS) entry which is preliminary data.</text>
</comment>
<dbReference type="GO" id="GO:0005886">
    <property type="term" value="C:plasma membrane"/>
    <property type="evidence" value="ECO:0007669"/>
    <property type="project" value="UniProtKB-SubCell"/>
</dbReference>
<dbReference type="AlphaFoldDB" id="A0A926ZJR5"/>
<organism evidence="7 8">
    <name type="scientific">Aerosakkonema funiforme FACHB-1375</name>
    <dbReference type="NCBI Taxonomy" id="2949571"/>
    <lineage>
        <taxon>Bacteria</taxon>
        <taxon>Bacillati</taxon>
        <taxon>Cyanobacteriota</taxon>
        <taxon>Cyanophyceae</taxon>
        <taxon>Oscillatoriophycideae</taxon>
        <taxon>Aerosakkonematales</taxon>
        <taxon>Aerosakkonemataceae</taxon>
        <taxon>Aerosakkonema</taxon>
    </lineage>
</organism>
<evidence type="ECO:0000256" key="4">
    <source>
        <dbReference type="ARBA" id="ARBA00022989"/>
    </source>
</evidence>
<dbReference type="Proteomes" id="UP000641646">
    <property type="component" value="Unassembled WGS sequence"/>
</dbReference>
<feature type="transmembrane region" description="Helical" evidence="6">
    <location>
        <begin position="210"/>
        <end position="233"/>
    </location>
</feature>
<dbReference type="InterPro" id="IPR051598">
    <property type="entry name" value="TSUP/Inactive_protease-like"/>
</dbReference>
<evidence type="ECO:0000256" key="1">
    <source>
        <dbReference type="ARBA" id="ARBA00004141"/>
    </source>
</evidence>
<reference evidence="7" key="1">
    <citation type="journal article" date="2015" name="ISME J.">
        <title>Draft Genome Sequence of Streptomyces incarnatus NRRL8089, which Produces the Nucleoside Antibiotic Sinefungin.</title>
        <authorList>
            <person name="Oshima K."/>
            <person name="Hattori M."/>
            <person name="Shimizu H."/>
            <person name="Fukuda K."/>
            <person name="Nemoto M."/>
            <person name="Inagaki K."/>
            <person name="Tamura T."/>
        </authorList>
    </citation>
    <scope>NUCLEOTIDE SEQUENCE</scope>
    <source>
        <strain evidence="7">FACHB-1375</strain>
    </source>
</reference>
<keyword evidence="3 6" id="KW-0812">Transmembrane</keyword>
<evidence type="ECO:0000313" key="8">
    <source>
        <dbReference type="Proteomes" id="UP000641646"/>
    </source>
</evidence>
<keyword evidence="6" id="KW-1003">Cell membrane</keyword>
<dbReference type="Pfam" id="PF01925">
    <property type="entry name" value="TauE"/>
    <property type="match status" value="1"/>
</dbReference>
<name>A0A926ZJR5_9CYAN</name>
<dbReference type="EMBL" id="JACJPW010000115">
    <property type="protein sequence ID" value="MBD2185285.1"/>
    <property type="molecule type" value="Genomic_DNA"/>
</dbReference>
<sequence>MNYLTLIFHSYPLALGFGGLIAGCLAGLLGIGGGIFLVPLMVSLGLTPIQAVATSSFAMLFISISGSLQNWRMGKLNFQKVIILGLPSLATAQLGVYLVKQIPGYLLIGAFGGLLLANIFVIKLQRSFSKTEDIAAPPKHSWLSNLGRFFTGSAAGLLAGLFGIGGGIIMVPLQIALLGEPMNIAAPTSLGVVVLSASSAFTGHAMKGNVLYSIGILLGITGAIGVQIGTRLLPKMPDLIAKLGFQVVLAILPIYFFWQTGMSGGKQPIAQQLEADSQKIPQSLIVIKMPYRERFITTSPHPNVYRLTSTLSNRAA</sequence>
<keyword evidence="5 6" id="KW-0472">Membrane</keyword>
<keyword evidence="4 6" id="KW-1133">Transmembrane helix</keyword>
<evidence type="ECO:0000313" key="7">
    <source>
        <dbReference type="EMBL" id="MBD2185285.1"/>
    </source>
</evidence>
<comment type="similarity">
    <text evidence="2 6">Belongs to the 4-toluene sulfonate uptake permease (TSUP) (TC 2.A.102) family.</text>
</comment>
<feature type="transmembrane region" description="Helical" evidence="6">
    <location>
        <begin position="81"/>
        <end position="99"/>
    </location>
</feature>
<dbReference type="PANTHER" id="PTHR43701:SF2">
    <property type="entry name" value="MEMBRANE TRANSPORTER PROTEIN YJNA-RELATED"/>
    <property type="match status" value="1"/>
</dbReference>
<dbReference type="RefSeq" id="WP_190473366.1">
    <property type="nucleotide sequence ID" value="NZ_JACJPW010000115.1"/>
</dbReference>
<feature type="transmembrane region" description="Helical" evidence="6">
    <location>
        <begin position="105"/>
        <end position="122"/>
    </location>
</feature>
<dbReference type="InterPro" id="IPR002781">
    <property type="entry name" value="TM_pro_TauE-like"/>
</dbReference>
<protein>
    <recommendedName>
        <fullName evidence="6">Probable membrane transporter protein</fullName>
    </recommendedName>
</protein>
<proteinExistence type="inferred from homology"/>
<reference evidence="7" key="2">
    <citation type="submission" date="2020-08" db="EMBL/GenBank/DDBJ databases">
        <authorList>
            <person name="Chen M."/>
            <person name="Teng W."/>
            <person name="Zhao L."/>
            <person name="Hu C."/>
            <person name="Zhou Y."/>
            <person name="Han B."/>
            <person name="Song L."/>
            <person name="Shu W."/>
        </authorList>
    </citation>
    <scope>NUCLEOTIDE SEQUENCE</scope>
    <source>
        <strain evidence="7">FACHB-1375</strain>
    </source>
</reference>
<feature type="transmembrane region" description="Helical" evidence="6">
    <location>
        <begin position="239"/>
        <end position="258"/>
    </location>
</feature>
<evidence type="ECO:0000256" key="2">
    <source>
        <dbReference type="ARBA" id="ARBA00009142"/>
    </source>
</evidence>
<evidence type="ECO:0000256" key="6">
    <source>
        <dbReference type="RuleBase" id="RU363041"/>
    </source>
</evidence>
<keyword evidence="8" id="KW-1185">Reference proteome</keyword>
<feature type="transmembrane region" description="Helical" evidence="6">
    <location>
        <begin position="149"/>
        <end position="178"/>
    </location>
</feature>
<dbReference type="PANTHER" id="PTHR43701">
    <property type="entry name" value="MEMBRANE TRANSPORTER PROTEIN MJ0441-RELATED"/>
    <property type="match status" value="1"/>
</dbReference>
<accession>A0A926ZJR5</accession>
<gene>
    <name evidence="7" type="ORF">H6G03_30130</name>
</gene>
<feature type="transmembrane region" description="Helical" evidence="6">
    <location>
        <begin position="12"/>
        <end position="37"/>
    </location>
</feature>
<evidence type="ECO:0000256" key="3">
    <source>
        <dbReference type="ARBA" id="ARBA00022692"/>
    </source>
</evidence>